<evidence type="ECO:0000313" key="3">
    <source>
        <dbReference type="Proteomes" id="UP001172101"/>
    </source>
</evidence>
<keyword evidence="1" id="KW-0472">Membrane</keyword>
<evidence type="ECO:0000313" key="2">
    <source>
        <dbReference type="EMBL" id="KAK0721590.1"/>
    </source>
</evidence>
<keyword evidence="3" id="KW-1185">Reference proteome</keyword>
<evidence type="ECO:0000256" key="1">
    <source>
        <dbReference type="SAM" id="Phobius"/>
    </source>
</evidence>
<feature type="transmembrane region" description="Helical" evidence="1">
    <location>
        <begin position="20"/>
        <end position="47"/>
    </location>
</feature>
<comment type="caution">
    <text evidence="2">The sequence shown here is derived from an EMBL/GenBank/DDBJ whole genome shotgun (WGS) entry which is preliminary data.</text>
</comment>
<reference evidence="2" key="1">
    <citation type="submission" date="2023-06" db="EMBL/GenBank/DDBJ databases">
        <title>Genome-scale phylogeny and comparative genomics of the fungal order Sordariales.</title>
        <authorList>
            <consortium name="Lawrence Berkeley National Laboratory"/>
            <person name="Hensen N."/>
            <person name="Bonometti L."/>
            <person name="Westerberg I."/>
            <person name="Brannstrom I.O."/>
            <person name="Guillou S."/>
            <person name="Cros-Aarteil S."/>
            <person name="Calhoun S."/>
            <person name="Haridas S."/>
            <person name="Kuo A."/>
            <person name="Mondo S."/>
            <person name="Pangilinan J."/>
            <person name="Riley R."/>
            <person name="LaButti K."/>
            <person name="Andreopoulos B."/>
            <person name="Lipzen A."/>
            <person name="Chen C."/>
            <person name="Yanf M."/>
            <person name="Daum C."/>
            <person name="Ng V."/>
            <person name="Clum A."/>
            <person name="Steindorff A."/>
            <person name="Ohm R."/>
            <person name="Martin F."/>
            <person name="Silar P."/>
            <person name="Natvig D."/>
            <person name="Lalanne C."/>
            <person name="Gautier V."/>
            <person name="Ament-velasquez S.L."/>
            <person name="Kruys A."/>
            <person name="Hutchinson M.I."/>
            <person name="Powell A.J."/>
            <person name="Barry K."/>
            <person name="Miller A.N."/>
            <person name="Grigoriev I.V."/>
            <person name="Debuchy R."/>
            <person name="Gladieux P."/>
            <person name="Thoren M.H."/>
            <person name="Johannesson H."/>
        </authorList>
    </citation>
    <scope>NUCLEOTIDE SEQUENCE</scope>
    <source>
        <strain evidence="2">SMH2392-1A</strain>
    </source>
</reference>
<feature type="transmembrane region" description="Helical" evidence="1">
    <location>
        <begin position="135"/>
        <end position="156"/>
    </location>
</feature>
<dbReference type="RefSeq" id="XP_060297514.1">
    <property type="nucleotide sequence ID" value="XM_060433662.1"/>
</dbReference>
<gene>
    <name evidence="2" type="ORF">B0T26DRAFT_188255</name>
</gene>
<dbReference type="Proteomes" id="UP001172101">
    <property type="component" value="Unassembled WGS sequence"/>
</dbReference>
<accession>A0AA40AT78</accession>
<dbReference type="GeneID" id="85316932"/>
<keyword evidence="1" id="KW-1133">Transmembrane helix</keyword>
<name>A0AA40AT78_9PEZI</name>
<protein>
    <submittedName>
        <fullName evidence="2">Uncharacterized protein</fullName>
    </submittedName>
</protein>
<dbReference type="AlphaFoldDB" id="A0AA40AT78"/>
<organism evidence="2 3">
    <name type="scientific">Lasiosphaeria miniovina</name>
    <dbReference type="NCBI Taxonomy" id="1954250"/>
    <lineage>
        <taxon>Eukaryota</taxon>
        <taxon>Fungi</taxon>
        <taxon>Dikarya</taxon>
        <taxon>Ascomycota</taxon>
        <taxon>Pezizomycotina</taxon>
        <taxon>Sordariomycetes</taxon>
        <taxon>Sordariomycetidae</taxon>
        <taxon>Sordariales</taxon>
        <taxon>Lasiosphaeriaceae</taxon>
        <taxon>Lasiosphaeria</taxon>
    </lineage>
</organism>
<keyword evidence="1" id="KW-0812">Transmembrane</keyword>
<feature type="transmembrane region" description="Helical" evidence="1">
    <location>
        <begin position="96"/>
        <end position="115"/>
    </location>
</feature>
<proteinExistence type="predicted"/>
<sequence length="184" mass="21419">MALFGKISFPALGNELSALNILSIICFLSSLHCLVLFWFVCVCLPHFSDAEPKQGRRRKRTAIVFTTRWQEEKPVTFSICHASFFRQQQPPTSKTCSLAVFPVLLTFSPSLHLYPSAWKLVLRWKKKSHITTTNFYLPEHPYTLADILLYIFLYLLSSISPLGQWRSPVCFCFWKNFFLFFCSF</sequence>
<dbReference type="EMBL" id="JAUIRO010000003">
    <property type="protein sequence ID" value="KAK0721590.1"/>
    <property type="molecule type" value="Genomic_DNA"/>
</dbReference>